<evidence type="ECO:0000313" key="5">
    <source>
        <dbReference type="EMBL" id="KAJ1722987.1"/>
    </source>
</evidence>
<feature type="domain" description="RING-type" evidence="4">
    <location>
        <begin position="461"/>
        <end position="503"/>
    </location>
</feature>
<dbReference type="CDD" id="cd16454">
    <property type="entry name" value="RING-H2_PA-TM-RING"/>
    <property type="match status" value="1"/>
</dbReference>
<dbReference type="PROSITE" id="PS50089">
    <property type="entry name" value="ZF_RING_2"/>
    <property type="match status" value="1"/>
</dbReference>
<proteinExistence type="predicted"/>
<keyword evidence="3" id="KW-1133">Transmembrane helix</keyword>
<keyword evidence="3" id="KW-0812">Transmembrane</keyword>
<reference evidence="5" key="1">
    <citation type="submission" date="2022-07" db="EMBL/GenBank/DDBJ databases">
        <title>Phylogenomic reconstructions and comparative analyses of Kickxellomycotina fungi.</title>
        <authorList>
            <person name="Reynolds N.K."/>
            <person name="Stajich J.E."/>
            <person name="Barry K."/>
            <person name="Grigoriev I.V."/>
            <person name="Crous P."/>
            <person name="Smith M.E."/>
        </authorList>
    </citation>
    <scope>NUCLEOTIDE SEQUENCE</scope>
    <source>
        <strain evidence="5">NBRC 32514</strain>
    </source>
</reference>
<gene>
    <name evidence="5" type="ORF">LPJ53_002653</name>
</gene>
<feature type="transmembrane region" description="Helical" evidence="3">
    <location>
        <begin position="237"/>
        <end position="262"/>
    </location>
</feature>
<dbReference type="EMBL" id="JANBOJ010000086">
    <property type="protein sequence ID" value="KAJ1722987.1"/>
    <property type="molecule type" value="Genomic_DNA"/>
</dbReference>
<organism evidence="5 6">
    <name type="scientific">Coemansia erecta</name>
    <dbReference type="NCBI Taxonomy" id="147472"/>
    <lineage>
        <taxon>Eukaryota</taxon>
        <taxon>Fungi</taxon>
        <taxon>Fungi incertae sedis</taxon>
        <taxon>Zoopagomycota</taxon>
        <taxon>Kickxellomycotina</taxon>
        <taxon>Kickxellomycetes</taxon>
        <taxon>Kickxellales</taxon>
        <taxon>Kickxellaceae</taxon>
        <taxon>Coemansia</taxon>
    </lineage>
</organism>
<evidence type="ECO:0000259" key="4">
    <source>
        <dbReference type="PROSITE" id="PS50089"/>
    </source>
</evidence>
<dbReference type="GO" id="GO:0008270">
    <property type="term" value="F:zinc ion binding"/>
    <property type="evidence" value="ECO:0007669"/>
    <property type="project" value="UniProtKB-KW"/>
</dbReference>
<evidence type="ECO:0000256" key="1">
    <source>
        <dbReference type="PROSITE-ProRule" id="PRU00175"/>
    </source>
</evidence>
<sequence>MVVRILAYLAAGAWLLPFIPLVIARAPLVSLTVSILHNITSEASRNSFQATFDRSDYAYPLPQPGLGTFGFAGELYVPSSAKCADEVIGTFVRNYTKPSHSNGIAFLPYRSCRSQWEWILNEETRAGRAAGALLYSMKDDAAQAAERALVDIAYLHTPVWVVNAVTGDYLIRVMEQVYSQGDMALPLPPTSVEYQHVQDDVRLAVRAATEGAEIETPRVFVTISRSAADVASADRNFFLKAMIGVGITGIVCFFIAMVVKYFDCLRFGRRRSRQRGRGRGAAGRMRRGSEDEDEEDDGEMAQSGIDGRWAAAGGAPGRHHADRMRHVHGQGGPLGREKRVLRQHELDAMPCKVVSTCDLKPGPESKEKEIAAPPAPYRTWSLRASMSCPQLAPLAPRLRPGAETQLQPQRIYSINNVASMHDLPAATAASATATDGSLVQNNAGNPAADGNGWDDAGELECAICLDGIHVGDVIRILPCPHVFHSRCIDRWLLCQSSFCPLCKRDTLFDPATSQAVAADQL</sequence>
<keyword evidence="1" id="KW-0863">Zinc-finger</keyword>
<feature type="compositionally biased region" description="Acidic residues" evidence="2">
    <location>
        <begin position="290"/>
        <end position="299"/>
    </location>
</feature>
<dbReference type="GO" id="GO:0006511">
    <property type="term" value="P:ubiquitin-dependent protein catabolic process"/>
    <property type="evidence" value="ECO:0007669"/>
    <property type="project" value="TreeGrafter"/>
</dbReference>
<evidence type="ECO:0000256" key="2">
    <source>
        <dbReference type="SAM" id="MobiDB-lite"/>
    </source>
</evidence>
<protein>
    <recommendedName>
        <fullName evidence="4">RING-type domain-containing protein</fullName>
    </recommendedName>
</protein>
<keyword evidence="1" id="KW-0479">Metal-binding</keyword>
<keyword evidence="1" id="KW-0862">Zinc</keyword>
<keyword evidence="3" id="KW-0472">Membrane</keyword>
<dbReference type="GO" id="GO:0061630">
    <property type="term" value="F:ubiquitin protein ligase activity"/>
    <property type="evidence" value="ECO:0007669"/>
    <property type="project" value="TreeGrafter"/>
</dbReference>
<dbReference type="InterPro" id="IPR001841">
    <property type="entry name" value="Znf_RING"/>
</dbReference>
<dbReference type="Pfam" id="PF13639">
    <property type="entry name" value="zf-RING_2"/>
    <property type="match status" value="1"/>
</dbReference>
<dbReference type="InterPro" id="IPR013083">
    <property type="entry name" value="Znf_RING/FYVE/PHD"/>
</dbReference>
<keyword evidence="6" id="KW-1185">Reference proteome</keyword>
<dbReference type="PANTHER" id="PTHR22765:SF434">
    <property type="entry name" value="GB|AAD18119.1-RELATED"/>
    <property type="match status" value="1"/>
</dbReference>
<name>A0A9W7Y340_9FUNG</name>
<accession>A0A9W7Y340</accession>
<evidence type="ECO:0000313" key="6">
    <source>
        <dbReference type="Proteomes" id="UP001149813"/>
    </source>
</evidence>
<feature type="compositionally biased region" description="Basic residues" evidence="2">
    <location>
        <begin position="317"/>
        <end position="328"/>
    </location>
</feature>
<dbReference type="Gene3D" id="3.30.40.10">
    <property type="entry name" value="Zinc/RING finger domain, C3HC4 (zinc finger)"/>
    <property type="match status" value="1"/>
</dbReference>
<evidence type="ECO:0000256" key="3">
    <source>
        <dbReference type="SAM" id="Phobius"/>
    </source>
</evidence>
<comment type="caution">
    <text evidence="5">The sequence shown here is derived from an EMBL/GenBank/DDBJ whole genome shotgun (WGS) entry which is preliminary data.</text>
</comment>
<dbReference type="SMART" id="SM00184">
    <property type="entry name" value="RING"/>
    <property type="match status" value="1"/>
</dbReference>
<dbReference type="OrthoDB" id="10020333at2759"/>
<dbReference type="InterPro" id="IPR051826">
    <property type="entry name" value="E3_ubiquitin-ligase_domain"/>
</dbReference>
<dbReference type="SUPFAM" id="SSF57850">
    <property type="entry name" value="RING/U-box"/>
    <property type="match status" value="1"/>
</dbReference>
<dbReference type="Proteomes" id="UP001149813">
    <property type="component" value="Unassembled WGS sequence"/>
</dbReference>
<dbReference type="PANTHER" id="PTHR22765">
    <property type="entry name" value="RING FINGER AND PROTEASE ASSOCIATED DOMAIN-CONTAINING"/>
    <property type="match status" value="1"/>
</dbReference>
<dbReference type="AlphaFoldDB" id="A0A9W7Y340"/>
<feature type="region of interest" description="Disordered" evidence="2">
    <location>
        <begin position="273"/>
        <end position="335"/>
    </location>
</feature>